<dbReference type="Proteomes" id="UP000050783">
    <property type="component" value="Unassembled WGS sequence"/>
</dbReference>
<sequence length="59" mass="6636">MTKCIQVGDLVRNIKPCGRGVPHAVQRVERLSGRYAWVRRFNTNGMLAKVLLENLELAG</sequence>
<evidence type="ECO:0000313" key="2">
    <source>
        <dbReference type="Proteomes" id="UP000050783"/>
    </source>
</evidence>
<accession>A0A0P1EBB2</accession>
<name>A0A0P1EBB2_9RHOB</name>
<protein>
    <submittedName>
        <fullName evidence="1">Uncharacterized protein</fullName>
    </submittedName>
</protein>
<proteinExistence type="predicted"/>
<gene>
    <name evidence="1" type="ORF">RUA4292_00120</name>
</gene>
<evidence type="ECO:0000313" key="1">
    <source>
        <dbReference type="EMBL" id="CUH45957.1"/>
    </source>
</evidence>
<dbReference type="AlphaFoldDB" id="A0A0P1EBB2"/>
<reference evidence="1 2" key="1">
    <citation type="submission" date="2015-09" db="EMBL/GenBank/DDBJ databases">
        <authorList>
            <consortium name="Swine Surveillance"/>
        </authorList>
    </citation>
    <scope>NUCLEOTIDE SEQUENCE [LARGE SCALE GENOMIC DNA]</scope>
    <source>
        <strain evidence="1 2">CECT 4292</strain>
    </source>
</reference>
<organism evidence="1 2">
    <name type="scientific">Ruegeria atlantica</name>
    <dbReference type="NCBI Taxonomy" id="81569"/>
    <lineage>
        <taxon>Bacteria</taxon>
        <taxon>Pseudomonadati</taxon>
        <taxon>Pseudomonadota</taxon>
        <taxon>Alphaproteobacteria</taxon>
        <taxon>Rhodobacterales</taxon>
        <taxon>Roseobacteraceae</taxon>
        <taxon>Ruegeria</taxon>
    </lineage>
</organism>
<dbReference type="EMBL" id="CYPU01000006">
    <property type="protein sequence ID" value="CUH45957.1"/>
    <property type="molecule type" value="Genomic_DNA"/>
</dbReference>